<dbReference type="CDD" id="cd06262">
    <property type="entry name" value="metallo-hydrolase-like_MBL-fold"/>
    <property type="match status" value="1"/>
</dbReference>
<proteinExistence type="predicted"/>
<feature type="domain" description="Metallo-beta-lactamase" evidence="1">
    <location>
        <begin position="36"/>
        <end position="220"/>
    </location>
</feature>
<evidence type="ECO:0000259" key="1">
    <source>
        <dbReference type="SMART" id="SM00849"/>
    </source>
</evidence>
<dbReference type="InterPro" id="IPR036866">
    <property type="entry name" value="RibonucZ/Hydroxyglut_hydro"/>
</dbReference>
<sequence length="354" mass="40687">MASIDERDSSPSTSFISRRVNKSTFLVIEDDGYGEQPYIYIKIYEQYLLLTDTGCNSPRSKIPSLTSLRQYLETSPVSENKDRCLNPHGRKKYVIICSHCHYDHILGIPNFLSADPIIIASDFDRSFVLKDLDKHSLCKYVEVSTPKYEVAHWARHMDFFCLSGIPFRIQFLHVPGHTPDSLAWYDLDEHHLYVGDTFYERKRSKRIPELPDDAGQVPGLPATQAAIIFPEEGGNWIQYMSSLDMLLSFVMHQNMELRRQHGLRHESPPRVEIGCGHLTYEGDAENMIIEVRALFERIIAGKVPVSGSGEKRGVIHDFWLESDESIYSVMAPRHLAEEARDHFYPNMTNEPPKR</sequence>
<evidence type="ECO:0000313" key="3">
    <source>
        <dbReference type="Proteomes" id="UP000235371"/>
    </source>
</evidence>
<keyword evidence="2" id="KW-0378">Hydrolase</keyword>
<dbReference type="AlphaFoldDB" id="A0A2J6TEQ2"/>
<dbReference type="Proteomes" id="UP000235371">
    <property type="component" value="Unassembled WGS sequence"/>
</dbReference>
<accession>A0A2J6TEQ2</accession>
<dbReference type="OrthoDB" id="3341310at2759"/>
<name>A0A2J6TEQ2_9HELO</name>
<reference evidence="2 3" key="1">
    <citation type="submission" date="2016-04" db="EMBL/GenBank/DDBJ databases">
        <title>A degradative enzymes factory behind the ericoid mycorrhizal symbiosis.</title>
        <authorList>
            <consortium name="DOE Joint Genome Institute"/>
            <person name="Martino E."/>
            <person name="Morin E."/>
            <person name="Grelet G."/>
            <person name="Kuo A."/>
            <person name="Kohler A."/>
            <person name="Daghino S."/>
            <person name="Barry K."/>
            <person name="Choi C."/>
            <person name="Cichocki N."/>
            <person name="Clum A."/>
            <person name="Copeland A."/>
            <person name="Hainaut M."/>
            <person name="Haridas S."/>
            <person name="Labutti K."/>
            <person name="Lindquist E."/>
            <person name="Lipzen A."/>
            <person name="Khouja H.-R."/>
            <person name="Murat C."/>
            <person name="Ohm R."/>
            <person name="Olson A."/>
            <person name="Spatafora J."/>
            <person name="Veneault-Fourrey C."/>
            <person name="Henrissat B."/>
            <person name="Grigoriev I."/>
            <person name="Martin F."/>
            <person name="Perotto S."/>
        </authorList>
    </citation>
    <scope>NUCLEOTIDE SEQUENCE [LARGE SCALE GENOMIC DNA]</scope>
    <source>
        <strain evidence="2 3">E</strain>
    </source>
</reference>
<dbReference type="InterPro" id="IPR001279">
    <property type="entry name" value="Metallo-B-lactamas"/>
</dbReference>
<organism evidence="2 3">
    <name type="scientific">Hyaloscypha bicolor E</name>
    <dbReference type="NCBI Taxonomy" id="1095630"/>
    <lineage>
        <taxon>Eukaryota</taxon>
        <taxon>Fungi</taxon>
        <taxon>Dikarya</taxon>
        <taxon>Ascomycota</taxon>
        <taxon>Pezizomycotina</taxon>
        <taxon>Leotiomycetes</taxon>
        <taxon>Helotiales</taxon>
        <taxon>Hyaloscyphaceae</taxon>
        <taxon>Hyaloscypha</taxon>
        <taxon>Hyaloscypha bicolor</taxon>
    </lineage>
</organism>
<dbReference type="GeneID" id="36586106"/>
<dbReference type="Gene3D" id="3.60.15.10">
    <property type="entry name" value="Ribonuclease Z/Hydroxyacylglutathione hydrolase-like"/>
    <property type="match status" value="1"/>
</dbReference>
<keyword evidence="3" id="KW-1185">Reference proteome</keyword>
<dbReference type="SUPFAM" id="SSF56281">
    <property type="entry name" value="Metallo-hydrolase/oxidoreductase"/>
    <property type="match status" value="1"/>
</dbReference>
<dbReference type="Pfam" id="PF00753">
    <property type="entry name" value="Lactamase_B"/>
    <property type="match status" value="1"/>
</dbReference>
<dbReference type="STRING" id="1095630.A0A2J6TEQ2"/>
<dbReference type="PANTHER" id="PTHR42951:SF4">
    <property type="entry name" value="ACYL-COENZYME A THIOESTERASE MBLAC2"/>
    <property type="match status" value="1"/>
</dbReference>
<evidence type="ECO:0000313" key="2">
    <source>
        <dbReference type="EMBL" id="PMD61514.1"/>
    </source>
</evidence>
<dbReference type="InParanoid" id="A0A2J6TEQ2"/>
<dbReference type="EMBL" id="KZ613786">
    <property type="protein sequence ID" value="PMD61514.1"/>
    <property type="molecule type" value="Genomic_DNA"/>
</dbReference>
<dbReference type="PANTHER" id="PTHR42951">
    <property type="entry name" value="METALLO-BETA-LACTAMASE DOMAIN-CONTAINING"/>
    <property type="match status" value="1"/>
</dbReference>
<protein>
    <submittedName>
        <fullName evidence="2">Metallo-hydrolase/oxidoreductase</fullName>
    </submittedName>
</protein>
<dbReference type="InterPro" id="IPR050855">
    <property type="entry name" value="NDM-1-like"/>
</dbReference>
<dbReference type="GO" id="GO:0016787">
    <property type="term" value="F:hydrolase activity"/>
    <property type="evidence" value="ECO:0007669"/>
    <property type="project" value="UniProtKB-KW"/>
</dbReference>
<dbReference type="RefSeq" id="XP_024738418.1">
    <property type="nucleotide sequence ID" value="XM_024878029.1"/>
</dbReference>
<gene>
    <name evidence="2" type="ORF">K444DRAFT_587659</name>
</gene>
<dbReference type="SMART" id="SM00849">
    <property type="entry name" value="Lactamase_B"/>
    <property type="match status" value="1"/>
</dbReference>